<sequence length="71" mass="6967">MACGAETGLNQADAQGEVIEQAARHTLGARRAAPDADPGAGESPAVSAPRAVARGGGFEDLAGGACSRYAL</sequence>
<feature type="region of interest" description="Disordered" evidence="1">
    <location>
        <begin position="1"/>
        <end position="48"/>
    </location>
</feature>
<evidence type="ECO:0000313" key="2">
    <source>
        <dbReference type="EMBL" id="GAA0439879.1"/>
    </source>
</evidence>
<dbReference type="EMBL" id="BAAABX010000097">
    <property type="protein sequence ID" value="GAA0439879.1"/>
    <property type="molecule type" value="Genomic_DNA"/>
</dbReference>
<proteinExistence type="predicted"/>
<evidence type="ECO:0000313" key="3">
    <source>
        <dbReference type="Proteomes" id="UP001500879"/>
    </source>
</evidence>
<accession>A0ABP3J333</accession>
<comment type="caution">
    <text evidence="2">The sequence shown here is derived from an EMBL/GenBank/DDBJ whole genome shotgun (WGS) entry which is preliminary data.</text>
</comment>
<name>A0ABP3J333_9ACTN</name>
<gene>
    <name evidence="2" type="ORF">GCM10010357_71530</name>
</gene>
<dbReference type="Proteomes" id="UP001500879">
    <property type="component" value="Unassembled WGS sequence"/>
</dbReference>
<organism evidence="2 3">
    <name type="scientific">Streptomyces luteireticuli</name>
    <dbReference type="NCBI Taxonomy" id="173858"/>
    <lineage>
        <taxon>Bacteria</taxon>
        <taxon>Bacillati</taxon>
        <taxon>Actinomycetota</taxon>
        <taxon>Actinomycetes</taxon>
        <taxon>Kitasatosporales</taxon>
        <taxon>Streptomycetaceae</taxon>
        <taxon>Streptomyces</taxon>
    </lineage>
</organism>
<feature type="compositionally biased region" description="Low complexity" evidence="1">
    <location>
        <begin position="29"/>
        <end position="41"/>
    </location>
</feature>
<keyword evidence="3" id="KW-1185">Reference proteome</keyword>
<reference evidence="3" key="1">
    <citation type="journal article" date="2019" name="Int. J. Syst. Evol. Microbiol.">
        <title>The Global Catalogue of Microorganisms (GCM) 10K type strain sequencing project: providing services to taxonomists for standard genome sequencing and annotation.</title>
        <authorList>
            <consortium name="The Broad Institute Genomics Platform"/>
            <consortium name="The Broad Institute Genome Sequencing Center for Infectious Disease"/>
            <person name="Wu L."/>
            <person name="Ma J."/>
        </authorList>
    </citation>
    <scope>NUCLEOTIDE SEQUENCE [LARGE SCALE GENOMIC DNA]</scope>
    <source>
        <strain evidence="3">JCM 4788</strain>
    </source>
</reference>
<evidence type="ECO:0000256" key="1">
    <source>
        <dbReference type="SAM" id="MobiDB-lite"/>
    </source>
</evidence>
<protein>
    <submittedName>
        <fullName evidence="2">Uncharacterized protein</fullName>
    </submittedName>
</protein>